<evidence type="ECO:0000256" key="8">
    <source>
        <dbReference type="ARBA" id="ARBA00023186"/>
    </source>
</evidence>
<feature type="transmembrane region" description="Helical" evidence="10">
    <location>
        <begin position="92"/>
        <end position="115"/>
    </location>
</feature>
<comment type="subcellular location">
    <subcellularLocation>
        <location evidence="1">Cell membrane</location>
        <topology evidence="1">Multi-pass membrane protein</topology>
    </subcellularLocation>
    <subcellularLocation>
        <location evidence="9">Membrane</location>
        <topology evidence="9">Multi-pass membrane protein</topology>
    </subcellularLocation>
</comment>
<dbReference type="AlphaFoldDB" id="A0A2H0K737"/>
<comment type="caution">
    <text evidence="12">The sequence shown here is derived from an EMBL/GenBank/DDBJ whole genome shotgun (WGS) entry which is preliminary data.</text>
</comment>
<keyword evidence="3" id="KW-1003">Cell membrane</keyword>
<evidence type="ECO:0000259" key="11">
    <source>
        <dbReference type="Pfam" id="PF02096"/>
    </source>
</evidence>
<evidence type="ECO:0000256" key="7">
    <source>
        <dbReference type="ARBA" id="ARBA00023136"/>
    </source>
</evidence>
<organism evidence="12 13">
    <name type="scientific">Candidatus Zambryskibacteria bacterium CG11_big_fil_rev_8_21_14_0_20_40_24</name>
    <dbReference type="NCBI Taxonomy" id="1975116"/>
    <lineage>
        <taxon>Bacteria</taxon>
        <taxon>Candidatus Zambryskiibacteriota</taxon>
    </lineage>
</organism>
<keyword evidence="8" id="KW-0143">Chaperone</keyword>
<evidence type="ECO:0000256" key="6">
    <source>
        <dbReference type="ARBA" id="ARBA00022989"/>
    </source>
</evidence>
<dbReference type="GO" id="GO:0032977">
    <property type="term" value="F:membrane insertase activity"/>
    <property type="evidence" value="ECO:0007669"/>
    <property type="project" value="InterPro"/>
</dbReference>
<keyword evidence="2" id="KW-0813">Transport</keyword>
<dbReference type="GO" id="GO:0051205">
    <property type="term" value="P:protein insertion into membrane"/>
    <property type="evidence" value="ECO:0007669"/>
    <property type="project" value="TreeGrafter"/>
</dbReference>
<comment type="similarity">
    <text evidence="9">Belongs to the OXA1/ALB3/YidC family.</text>
</comment>
<proteinExistence type="inferred from homology"/>
<gene>
    <name evidence="12" type="ORF">COV95_00830</name>
</gene>
<name>A0A2H0K737_9BACT</name>
<keyword evidence="7 10" id="KW-0472">Membrane</keyword>
<dbReference type="CDD" id="cd20070">
    <property type="entry name" value="5TM_YidC_Alb3"/>
    <property type="match status" value="1"/>
</dbReference>
<evidence type="ECO:0000256" key="10">
    <source>
        <dbReference type="SAM" id="Phobius"/>
    </source>
</evidence>
<evidence type="ECO:0000313" key="12">
    <source>
        <dbReference type="EMBL" id="PIQ67060.1"/>
    </source>
</evidence>
<evidence type="ECO:0000256" key="5">
    <source>
        <dbReference type="ARBA" id="ARBA00022927"/>
    </source>
</evidence>
<dbReference type="GO" id="GO:0015031">
    <property type="term" value="P:protein transport"/>
    <property type="evidence" value="ECO:0007669"/>
    <property type="project" value="UniProtKB-KW"/>
</dbReference>
<reference evidence="12 13" key="1">
    <citation type="submission" date="2017-09" db="EMBL/GenBank/DDBJ databases">
        <title>Depth-based differentiation of microbial function through sediment-hosted aquifers and enrichment of novel symbionts in the deep terrestrial subsurface.</title>
        <authorList>
            <person name="Probst A.J."/>
            <person name="Ladd B."/>
            <person name="Jarett J.K."/>
            <person name="Geller-Mcgrath D.E."/>
            <person name="Sieber C.M."/>
            <person name="Emerson J.B."/>
            <person name="Anantharaman K."/>
            <person name="Thomas B.C."/>
            <person name="Malmstrom R."/>
            <person name="Stieglmeier M."/>
            <person name="Klingl A."/>
            <person name="Woyke T."/>
            <person name="Ryan C.M."/>
            <person name="Banfield J.F."/>
        </authorList>
    </citation>
    <scope>NUCLEOTIDE SEQUENCE [LARGE SCALE GENOMIC DNA]</scope>
    <source>
        <strain evidence="12">CG11_big_fil_rev_8_21_14_0_20_40_24</strain>
    </source>
</reference>
<dbReference type="EMBL" id="PCVC01000024">
    <property type="protein sequence ID" value="PIQ67060.1"/>
    <property type="molecule type" value="Genomic_DNA"/>
</dbReference>
<dbReference type="InterPro" id="IPR028055">
    <property type="entry name" value="YidC/Oxa/ALB_C"/>
</dbReference>
<evidence type="ECO:0000313" key="13">
    <source>
        <dbReference type="Proteomes" id="UP000229834"/>
    </source>
</evidence>
<feature type="transmembrane region" description="Helical" evidence="10">
    <location>
        <begin position="153"/>
        <end position="171"/>
    </location>
</feature>
<dbReference type="Proteomes" id="UP000229834">
    <property type="component" value="Unassembled WGS sequence"/>
</dbReference>
<dbReference type="PANTHER" id="PTHR12428:SF65">
    <property type="entry name" value="CYTOCHROME C OXIDASE ASSEMBLY PROTEIN COX18, MITOCHONDRIAL"/>
    <property type="match status" value="1"/>
</dbReference>
<evidence type="ECO:0000256" key="4">
    <source>
        <dbReference type="ARBA" id="ARBA00022692"/>
    </source>
</evidence>
<protein>
    <recommendedName>
        <fullName evidence="11">Membrane insertase YidC/Oxa/ALB C-terminal domain-containing protein</fullName>
    </recommendedName>
</protein>
<keyword evidence="4 9" id="KW-0812">Transmembrane</keyword>
<feature type="transmembrane region" description="Helical" evidence="10">
    <location>
        <begin position="17"/>
        <end position="40"/>
    </location>
</feature>
<evidence type="ECO:0000256" key="1">
    <source>
        <dbReference type="ARBA" id="ARBA00004651"/>
    </source>
</evidence>
<evidence type="ECO:0000256" key="3">
    <source>
        <dbReference type="ARBA" id="ARBA00022475"/>
    </source>
</evidence>
<dbReference type="GO" id="GO:0005886">
    <property type="term" value="C:plasma membrane"/>
    <property type="evidence" value="ECO:0007669"/>
    <property type="project" value="UniProtKB-SubCell"/>
</dbReference>
<accession>A0A2H0K737</accession>
<feature type="domain" description="Membrane insertase YidC/Oxa/ALB C-terminal" evidence="11">
    <location>
        <begin position="30"/>
        <end position="235"/>
    </location>
</feature>
<dbReference type="NCBIfam" id="TIGR03592">
    <property type="entry name" value="yidC_oxa1_cterm"/>
    <property type="match status" value="1"/>
</dbReference>
<feature type="transmembrane region" description="Helical" evidence="10">
    <location>
        <begin position="198"/>
        <end position="220"/>
    </location>
</feature>
<dbReference type="InterPro" id="IPR047196">
    <property type="entry name" value="YidC_ALB_C"/>
</dbReference>
<evidence type="ECO:0000256" key="2">
    <source>
        <dbReference type="ARBA" id="ARBA00022448"/>
    </source>
</evidence>
<evidence type="ECO:0000256" key="9">
    <source>
        <dbReference type="RuleBase" id="RU003945"/>
    </source>
</evidence>
<keyword evidence="6 10" id="KW-1133">Transmembrane helix</keyword>
<dbReference type="PANTHER" id="PTHR12428">
    <property type="entry name" value="OXA1"/>
    <property type="match status" value="1"/>
</dbReference>
<dbReference type="Pfam" id="PF02096">
    <property type="entry name" value="60KD_IMP"/>
    <property type="match status" value="1"/>
</dbReference>
<sequence length="254" mass="29409">MSNIFQTFFFRPLYNGLIFLFNTLPFFDAGVIVILFTILVKLALFPLSKKSVVAQMEMKSIEPDLVAIKEKYKTNKQEQARKTMELYKEKKINPFSSIFLILIQLPIVFALYFIFLRSGLPEINDSLLYSFISHPPSIKIMFLGLIDISQKSYILAFLAGVSSFLQIRYSVPPYKKTDTSKRSFQSDLARSMNIQMRYFFPIIVFFISYNISGAIALYWVTSNLFTLGQEFWVRKNFKSKEPVIGQNQLKVPTA</sequence>
<keyword evidence="5" id="KW-0653">Protein transport</keyword>
<dbReference type="InterPro" id="IPR001708">
    <property type="entry name" value="YidC/ALB3/OXA1/COX18"/>
</dbReference>